<feature type="transmembrane region" description="Helical" evidence="1">
    <location>
        <begin position="21"/>
        <end position="43"/>
    </location>
</feature>
<sequence length="384" mass="41648">MSSIGESDYRFARFTPDDHSAVLWVSSLLSLIYATLVLTVRLTFVKRRAHALDDILITVAHLVGFAMWASLLVSLRNGLGKSLKVVDDEKAPLLQQAFFASRISLYISLALSKCSILILVRNVFERKSNVAQSANGAMAVIAALGLGGILTASVGCSPGNIIPTSGSGHCTKSISWLNAVTALDVITEVFIMILPIIGFYDTLMPLKRRLAVMVAFSTRLPNIPFSIVHLVAYTEYINNDQQAIDIVSTVTWQNVLLAYSLMSATLPTLKSFTQGFMTAGVSLGYTRDGTTYGASSGTHGSHELQTISNIRTRPKIVTEDDDLLVLRPSTTALQQGSNKRVSARGKEAADAQAQCFHDEGASIASHDSQAIMIKQEWKVSREAH</sequence>
<reference evidence="3" key="1">
    <citation type="journal article" date="2020" name="Stud. Mycol.">
        <title>101 Dothideomycetes genomes: a test case for predicting lifestyles and emergence of pathogens.</title>
        <authorList>
            <person name="Haridas S."/>
            <person name="Albert R."/>
            <person name="Binder M."/>
            <person name="Bloem J."/>
            <person name="Labutti K."/>
            <person name="Salamov A."/>
            <person name="Andreopoulos B."/>
            <person name="Baker S."/>
            <person name="Barry K."/>
            <person name="Bills G."/>
            <person name="Bluhm B."/>
            <person name="Cannon C."/>
            <person name="Castanera R."/>
            <person name="Culley D."/>
            <person name="Daum C."/>
            <person name="Ezra D."/>
            <person name="Gonzalez J."/>
            <person name="Henrissat B."/>
            <person name="Kuo A."/>
            <person name="Liang C."/>
            <person name="Lipzen A."/>
            <person name="Lutzoni F."/>
            <person name="Magnuson J."/>
            <person name="Mondo S."/>
            <person name="Nolan M."/>
            <person name="Ohm R."/>
            <person name="Pangilinan J."/>
            <person name="Park H.-J."/>
            <person name="Ramirez L."/>
            <person name="Alfaro M."/>
            <person name="Sun H."/>
            <person name="Tritt A."/>
            <person name="Yoshinaga Y."/>
            <person name="Zwiers L.-H."/>
            <person name="Turgeon B."/>
            <person name="Goodwin S."/>
            <person name="Spatafora J."/>
            <person name="Crous P."/>
            <person name="Grigoriev I."/>
        </authorList>
    </citation>
    <scope>NUCLEOTIDE SEQUENCE</scope>
    <source>
        <strain evidence="3">CBS 113818</strain>
    </source>
</reference>
<feature type="transmembrane region" description="Helical" evidence="1">
    <location>
        <begin position="174"/>
        <end position="200"/>
    </location>
</feature>
<keyword evidence="4" id="KW-1185">Reference proteome</keyword>
<accession>A0A6A7A639</accession>
<gene>
    <name evidence="3" type="ORF">CC86DRAFT_405279</name>
</gene>
<dbReference type="PANTHER" id="PTHR39614:SF2">
    <property type="entry name" value="INTEGRAL MEMBRANE PROTEIN"/>
    <property type="match status" value="1"/>
</dbReference>
<keyword evidence="1" id="KW-0812">Transmembrane</keyword>
<keyword evidence="1" id="KW-1133">Transmembrane helix</keyword>
<dbReference type="PANTHER" id="PTHR39614">
    <property type="entry name" value="INTEGRAL MEMBRANE PROTEIN"/>
    <property type="match status" value="1"/>
</dbReference>
<feature type="domain" description="Rhodopsin" evidence="2">
    <location>
        <begin position="45"/>
        <end position="273"/>
    </location>
</feature>
<evidence type="ECO:0000256" key="1">
    <source>
        <dbReference type="SAM" id="Phobius"/>
    </source>
</evidence>
<dbReference type="Proteomes" id="UP000799424">
    <property type="component" value="Unassembled WGS sequence"/>
</dbReference>
<dbReference type="InterPro" id="IPR049326">
    <property type="entry name" value="Rhodopsin_dom_fungi"/>
</dbReference>
<dbReference type="OrthoDB" id="3918601at2759"/>
<keyword evidence="1" id="KW-0472">Membrane</keyword>
<feature type="transmembrane region" description="Helical" evidence="1">
    <location>
        <begin position="136"/>
        <end position="154"/>
    </location>
</feature>
<feature type="transmembrane region" description="Helical" evidence="1">
    <location>
        <begin position="55"/>
        <end position="75"/>
    </location>
</feature>
<protein>
    <recommendedName>
        <fullName evidence="2">Rhodopsin domain-containing protein</fullName>
    </recommendedName>
</protein>
<proteinExistence type="predicted"/>
<evidence type="ECO:0000313" key="4">
    <source>
        <dbReference type="Proteomes" id="UP000799424"/>
    </source>
</evidence>
<dbReference type="AlphaFoldDB" id="A0A6A7A639"/>
<organism evidence="3 4">
    <name type="scientific">Ophiobolus disseminans</name>
    <dbReference type="NCBI Taxonomy" id="1469910"/>
    <lineage>
        <taxon>Eukaryota</taxon>
        <taxon>Fungi</taxon>
        <taxon>Dikarya</taxon>
        <taxon>Ascomycota</taxon>
        <taxon>Pezizomycotina</taxon>
        <taxon>Dothideomycetes</taxon>
        <taxon>Pleosporomycetidae</taxon>
        <taxon>Pleosporales</taxon>
        <taxon>Pleosporineae</taxon>
        <taxon>Phaeosphaeriaceae</taxon>
        <taxon>Ophiobolus</taxon>
    </lineage>
</organism>
<name>A0A6A7A639_9PLEO</name>
<dbReference type="Pfam" id="PF20684">
    <property type="entry name" value="Fung_rhodopsin"/>
    <property type="match status" value="1"/>
</dbReference>
<evidence type="ECO:0000313" key="3">
    <source>
        <dbReference type="EMBL" id="KAF2828274.1"/>
    </source>
</evidence>
<feature type="transmembrane region" description="Helical" evidence="1">
    <location>
        <begin position="103"/>
        <end position="124"/>
    </location>
</feature>
<evidence type="ECO:0000259" key="2">
    <source>
        <dbReference type="Pfam" id="PF20684"/>
    </source>
</evidence>
<dbReference type="EMBL" id="MU006223">
    <property type="protein sequence ID" value="KAF2828274.1"/>
    <property type="molecule type" value="Genomic_DNA"/>
</dbReference>